<keyword evidence="2" id="KW-1185">Reference proteome</keyword>
<keyword evidence="1" id="KW-0378">Hydrolase</keyword>
<dbReference type="RefSeq" id="WP_214091087.1">
    <property type="nucleotide sequence ID" value="NZ_JAHCLR010000001.1"/>
</dbReference>
<proteinExistence type="predicted"/>
<dbReference type="Proteomes" id="UP001519535">
    <property type="component" value="Unassembled WGS sequence"/>
</dbReference>
<organism evidence="1 2">
    <name type="scientific">Mycolicibacter acidiphilus</name>
    <dbReference type="NCBI Taxonomy" id="2835306"/>
    <lineage>
        <taxon>Bacteria</taxon>
        <taxon>Bacillati</taxon>
        <taxon>Actinomycetota</taxon>
        <taxon>Actinomycetes</taxon>
        <taxon>Mycobacteriales</taxon>
        <taxon>Mycobacteriaceae</taxon>
        <taxon>Mycolicibacter</taxon>
    </lineage>
</organism>
<dbReference type="InterPro" id="IPR029058">
    <property type="entry name" value="AB_hydrolase_fold"/>
</dbReference>
<dbReference type="Gene3D" id="3.40.50.1820">
    <property type="entry name" value="alpha/beta hydrolase"/>
    <property type="match status" value="1"/>
</dbReference>
<dbReference type="GO" id="GO:0016787">
    <property type="term" value="F:hydrolase activity"/>
    <property type="evidence" value="ECO:0007669"/>
    <property type="project" value="UniProtKB-KW"/>
</dbReference>
<sequence>MAVPGRLLYLTEPARAVADFGLLAAGAPLLALLPRGDGHPVLVLPGLGSADSSTALLRSVLRRLGYRTFGWGLGRNDGPTGAATRGMAARLDELTGRFGVPISLIGWSLGGLYARQIARRRPADIRQVITLGTPVRLAAALTADRKPATEDLSDFPPWPHWSAWARWYGGLQGRDPDRTHPDAGPLPVPTTSIYSPLDGIVGWRICRTVAAPRTENIVVAASHLGFAHNPAVIFAIADRLAQPTGQWAPFRPPALLRAGYRSE</sequence>
<dbReference type="EMBL" id="JAHCLR010000001">
    <property type="protein sequence ID" value="MBS9532220.1"/>
    <property type="molecule type" value="Genomic_DNA"/>
</dbReference>
<reference evidence="1 2" key="1">
    <citation type="submission" date="2021-05" db="EMBL/GenBank/DDBJ databases">
        <title>Mycobacterium acidophilum sp. nov., an extremely acid-tolerant member of the genus Mycobacterium.</title>
        <authorList>
            <person name="Xia J."/>
        </authorList>
    </citation>
    <scope>NUCLEOTIDE SEQUENCE [LARGE SCALE GENOMIC DNA]</scope>
    <source>
        <strain evidence="1 2">M1</strain>
    </source>
</reference>
<protein>
    <submittedName>
        <fullName evidence="1">Alpha/beta hydrolase</fullName>
    </submittedName>
</protein>
<dbReference type="SUPFAM" id="SSF53474">
    <property type="entry name" value="alpha/beta-Hydrolases"/>
    <property type="match status" value="1"/>
</dbReference>
<accession>A0ABS5RD66</accession>
<evidence type="ECO:0000313" key="1">
    <source>
        <dbReference type="EMBL" id="MBS9532220.1"/>
    </source>
</evidence>
<evidence type="ECO:0000313" key="2">
    <source>
        <dbReference type="Proteomes" id="UP001519535"/>
    </source>
</evidence>
<name>A0ABS5RD66_9MYCO</name>
<comment type="caution">
    <text evidence="1">The sequence shown here is derived from an EMBL/GenBank/DDBJ whole genome shotgun (WGS) entry which is preliminary data.</text>
</comment>
<gene>
    <name evidence="1" type="ORF">KIH27_01300</name>
</gene>